<dbReference type="PROSITE" id="PS51257">
    <property type="entry name" value="PROKAR_LIPOPROTEIN"/>
    <property type="match status" value="1"/>
</dbReference>
<dbReference type="GO" id="GO:0043190">
    <property type="term" value="C:ATP-binding cassette (ABC) transporter complex"/>
    <property type="evidence" value="ECO:0007669"/>
    <property type="project" value="InterPro"/>
</dbReference>
<evidence type="ECO:0000256" key="3">
    <source>
        <dbReference type="ARBA" id="ARBA00022729"/>
    </source>
</evidence>
<dbReference type="GO" id="GO:0015833">
    <property type="term" value="P:peptide transport"/>
    <property type="evidence" value="ECO:0007669"/>
    <property type="project" value="TreeGrafter"/>
</dbReference>
<dbReference type="Proteomes" id="UP000000269">
    <property type="component" value="Chromosome"/>
</dbReference>
<keyword evidence="7" id="KW-1185">Reference proteome</keyword>
<dbReference type="CDD" id="cd08499">
    <property type="entry name" value="PBP2_Ylib_like"/>
    <property type="match status" value="1"/>
</dbReference>
<proteinExistence type="inferred from homology"/>
<dbReference type="InterPro" id="IPR000914">
    <property type="entry name" value="SBP_5_dom"/>
</dbReference>
<evidence type="ECO:0000313" key="7">
    <source>
        <dbReference type="Proteomes" id="UP000000269"/>
    </source>
</evidence>
<dbReference type="GO" id="GO:0042597">
    <property type="term" value="C:periplasmic space"/>
    <property type="evidence" value="ECO:0007669"/>
    <property type="project" value="UniProtKB-ARBA"/>
</dbReference>
<comment type="similarity">
    <text evidence="1">Belongs to the bacterial solute-binding protein 5 family.</text>
</comment>
<name>A8MH05_ALKOO</name>
<dbReference type="PANTHER" id="PTHR30290">
    <property type="entry name" value="PERIPLASMIC BINDING COMPONENT OF ABC TRANSPORTER"/>
    <property type="match status" value="1"/>
</dbReference>
<feature type="chain" id="PRO_5038849190" evidence="4">
    <location>
        <begin position="24"/>
        <end position="515"/>
    </location>
</feature>
<dbReference type="InterPro" id="IPR039424">
    <property type="entry name" value="SBP_5"/>
</dbReference>
<feature type="signal peptide" evidence="4">
    <location>
        <begin position="1"/>
        <end position="23"/>
    </location>
</feature>
<dbReference type="OrthoDB" id="9772924at2"/>
<dbReference type="PIRSF" id="PIRSF002741">
    <property type="entry name" value="MppA"/>
    <property type="match status" value="1"/>
</dbReference>
<dbReference type="Pfam" id="PF00496">
    <property type="entry name" value="SBP_bac_5"/>
    <property type="match status" value="1"/>
</dbReference>
<dbReference type="PANTHER" id="PTHR30290:SF9">
    <property type="entry name" value="OLIGOPEPTIDE-BINDING PROTEIN APPA"/>
    <property type="match status" value="1"/>
</dbReference>
<dbReference type="Gene3D" id="3.10.105.10">
    <property type="entry name" value="Dipeptide-binding Protein, Domain 3"/>
    <property type="match status" value="1"/>
</dbReference>
<evidence type="ECO:0000256" key="2">
    <source>
        <dbReference type="ARBA" id="ARBA00022448"/>
    </source>
</evidence>
<organism evidence="6 7">
    <name type="scientific">Alkaliphilus oremlandii (strain OhILAs)</name>
    <name type="common">Clostridium oremlandii (strain OhILAs)</name>
    <dbReference type="NCBI Taxonomy" id="350688"/>
    <lineage>
        <taxon>Bacteria</taxon>
        <taxon>Bacillati</taxon>
        <taxon>Bacillota</taxon>
        <taxon>Clostridia</taxon>
        <taxon>Peptostreptococcales</taxon>
        <taxon>Natronincolaceae</taxon>
        <taxon>Alkaliphilus</taxon>
    </lineage>
</organism>
<evidence type="ECO:0000259" key="5">
    <source>
        <dbReference type="Pfam" id="PF00496"/>
    </source>
</evidence>
<evidence type="ECO:0000256" key="4">
    <source>
        <dbReference type="SAM" id="SignalP"/>
    </source>
</evidence>
<dbReference type="Gene3D" id="3.90.76.10">
    <property type="entry name" value="Dipeptide-binding Protein, Domain 1"/>
    <property type="match status" value="1"/>
</dbReference>
<evidence type="ECO:0000313" key="6">
    <source>
        <dbReference type="EMBL" id="ABW18892.1"/>
    </source>
</evidence>
<reference evidence="7" key="1">
    <citation type="submission" date="2007-10" db="EMBL/GenBank/DDBJ databases">
        <title>Complete genome of Alkaliphilus oremlandii OhILAs.</title>
        <authorList>
            <person name="Copeland A."/>
            <person name="Lucas S."/>
            <person name="Lapidus A."/>
            <person name="Barry K."/>
            <person name="Detter J.C."/>
            <person name="Glavina del Rio T."/>
            <person name="Hammon N."/>
            <person name="Israni S."/>
            <person name="Dalin E."/>
            <person name="Tice H."/>
            <person name="Pitluck S."/>
            <person name="Chain P."/>
            <person name="Malfatti S."/>
            <person name="Shin M."/>
            <person name="Vergez L."/>
            <person name="Schmutz J."/>
            <person name="Larimer F."/>
            <person name="Land M."/>
            <person name="Hauser L."/>
            <person name="Kyrpides N."/>
            <person name="Mikhailova N."/>
            <person name="Stolz J.F."/>
            <person name="Dawson A."/>
            <person name="Fisher E."/>
            <person name="Crable B."/>
            <person name="Perera E."/>
            <person name="Lisak J."/>
            <person name="Ranganathan M."/>
            <person name="Basu P."/>
            <person name="Richardson P."/>
        </authorList>
    </citation>
    <scope>NUCLEOTIDE SEQUENCE [LARGE SCALE GENOMIC DNA]</scope>
    <source>
        <strain evidence="7">OhILAs</strain>
    </source>
</reference>
<dbReference type="EMBL" id="CP000853">
    <property type="protein sequence ID" value="ABW18892.1"/>
    <property type="molecule type" value="Genomic_DNA"/>
</dbReference>
<sequence length="515" mass="57242">MFKNKKILSLVSMMIVLMLAAVGCGKGSENANGGNGTVKDTLIVAQGADAKTLDPHASNDNPSSRVIKQINETLVVQDENMELQPGLAESWEKIDDLTFEFKLKQGVKFHNGEELKASDVKFTLLRALESPNVGHIVGAINKNAIEIVDDYTIRIATTEPFAPLLAHLAHTGASILNEKAVTEAGDDYGQKPVGTGVFKFENWINGDEINLVRFEEYHGEKAKVEKIKFRNIAEATNRTINLETGEVDIVYDVLPTDMKRVEENDKLTLMRQSNLSTNYIGFNVQKKPFDDVRVRQAINHAIDMESIIEAVMQGVGSVAYGPLGPNVWGSNQNLKPYEYDVQKAKELMKEAGLENGFTTSIWTNDSKTRMDIAEIVQNQLKEINITTEVKVVEWGAYLDGTAAGEHDMFILGWGTVTGDPDYGLYALFHSSQFGDAGNRTFYANPKVDELLEKARVSVDQAEREALYLEAQEIIRDDAPWIFLNNSENVDGVRSNVKGFVQHPAGHHRLNSVYFE</sequence>
<dbReference type="SUPFAM" id="SSF53850">
    <property type="entry name" value="Periplasmic binding protein-like II"/>
    <property type="match status" value="1"/>
</dbReference>
<dbReference type="InterPro" id="IPR030678">
    <property type="entry name" value="Peptide/Ni-bd"/>
</dbReference>
<accession>A8MH05</accession>
<gene>
    <name evidence="6" type="ordered locus">Clos_1347</name>
</gene>
<dbReference type="GO" id="GO:1904680">
    <property type="term" value="F:peptide transmembrane transporter activity"/>
    <property type="evidence" value="ECO:0007669"/>
    <property type="project" value="TreeGrafter"/>
</dbReference>
<keyword evidence="3 4" id="KW-0732">Signal</keyword>
<dbReference type="RefSeq" id="WP_012159204.1">
    <property type="nucleotide sequence ID" value="NC_009922.1"/>
</dbReference>
<dbReference type="HOGENOM" id="CLU_017028_7_4_9"/>
<dbReference type="eggNOG" id="COG0747">
    <property type="taxonomic scope" value="Bacteria"/>
</dbReference>
<evidence type="ECO:0000256" key="1">
    <source>
        <dbReference type="ARBA" id="ARBA00005695"/>
    </source>
</evidence>
<feature type="domain" description="Solute-binding protein family 5" evidence="5">
    <location>
        <begin position="82"/>
        <end position="434"/>
    </location>
</feature>
<protein>
    <submittedName>
        <fullName evidence="6">Extracellular solute-binding protein family 5</fullName>
    </submittedName>
</protein>
<dbReference type="AlphaFoldDB" id="A8MH05"/>
<dbReference type="KEGG" id="aoe:Clos_1347"/>
<dbReference type="Gene3D" id="3.40.190.10">
    <property type="entry name" value="Periplasmic binding protein-like II"/>
    <property type="match status" value="1"/>
</dbReference>
<dbReference type="STRING" id="350688.Clos_1347"/>
<keyword evidence="2" id="KW-0813">Transport</keyword>